<proteinExistence type="predicted"/>
<sequence>MKYHCHQKKRVKEVTSYLYVASPSPVVDEEGRMKNSNRKLQPVIDGEGRIERVNEVDEFMVEGGEVVVGLKMKTIEGNQGSVEWVLGSPPSIFQRLKDERDSDRRKKGTRSTCFGFGVWGSVELY</sequence>
<gene>
    <name evidence="1" type="ORF">RJT34_13141</name>
</gene>
<dbReference type="EMBL" id="JAYKXN010000003">
    <property type="protein sequence ID" value="KAK7302256.1"/>
    <property type="molecule type" value="Genomic_DNA"/>
</dbReference>
<evidence type="ECO:0000313" key="2">
    <source>
        <dbReference type="Proteomes" id="UP001359559"/>
    </source>
</evidence>
<name>A0AAN9PL63_CLITE</name>
<organism evidence="1 2">
    <name type="scientific">Clitoria ternatea</name>
    <name type="common">Butterfly pea</name>
    <dbReference type="NCBI Taxonomy" id="43366"/>
    <lineage>
        <taxon>Eukaryota</taxon>
        <taxon>Viridiplantae</taxon>
        <taxon>Streptophyta</taxon>
        <taxon>Embryophyta</taxon>
        <taxon>Tracheophyta</taxon>
        <taxon>Spermatophyta</taxon>
        <taxon>Magnoliopsida</taxon>
        <taxon>eudicotyledons</taxon>
        <taxon>Gunneridae</taxon>
        <taxon>Pentapetalae</taxon>
        <taxon>rosids</taxon>
        <taxon>fabids</taxon>
        <taxon>Fabales</taxon>
        <taxon>Fabaceae</taxon>
        <taxon>Papilionoideae</taxon>
        <taxon>50 kb inversion clade</taxon>
        <taxon>NPAAA clade</taxon>
        <taxon>indigoferoid/millettioid clade</taxon>
        <taxon>Phaseoleae</taxon>
        <taxon>Clitoria</taxon>
    </lineage>
</organism>
<comment type="caution">
    <text evidence="1">The sequence shown here is derived from an EMBL/GenBank/DDBJ whole genome shotgun (WGS) entry which is preliminary data.</text>
</comment>
<dbReference type="AlphaFoldDB" id="A0AAN9PL63"/>
<accession>A0AAN9PL63</accession>
<keyword evidence="2" id="KW-1185">Reference proteome</keyword>
<reference evidence="1 2" key="1">
    <citation type="submission" date="2024-01" db="EMBL/GenBank/DDBJ databases">
        <title>The genomes of 5 underutilized Papilionoideae crops provide insights into root nodulation and disease resistance.</title>
        <authorList>
            <person name="Yuan L."/>
        </authorList>
    </citation>
    <scope>NUCLEOTIDE SEQUENCE [LARGE SCALE GENOMIC DNA]</scope>
    <source>
        <strain evidence="1">LY-2023</strain>
        <tissue evidence="1">Leaf</tissue>
    </source>
</reference>
<protein>
    <submittedName>
        <fullName evidence="1">Uncharacterized protein</fullName>
    </submittedName>
</protein>
<evidence type="ECO:0000313" key="1">
    <source>
        <dbReference type="EMBL" id="KAK7302256.1"/>
    </source>
</evidence>
<dbReference type="Proteomes" id="UP001359559">
    <property type="component" value="Unassembled WGS sequence"/>
</dbReference>